<dbReference type="RefSeq" id="WP_129929157.1">
    <property type="nucleotide sequence ID" value="NZ_CP159510.1"/>
</dbReference>
<comment type="function">
    <text evidence="8">Cell division protein that may be involved in stabilizing or promoting the assembly of the division complex.</text>
</comment>
<dbReference type="HAMAP" id="MF_00912">
    <property type="entry name" value="DivIB"/>
    <property type="match status" value="1"/>
</dbReference>
<comment type="subcellular location">
    <subcellularLocation>
        <location evidence="8">Cell membrane</location>
        <topology evidence="8">Single-pass type II membrane protein</topology>
    </subcellularLocation>
    <subcellularLocation>
        <location evidence="1">Membrane</location>
    </subcellularLocation>
    <text evidence="8">Localizes to the division septum.</text>
</comment>
<evidence type="ECO:0000256" key="2">
    <source>
        <dbReference type="ARBA" id="ARBA00022475"/>
    </source>
</evidence>
<keyword evidence="4 8" id="KW-0812">Transmembrane</keyword>
<comment type="similarity">
    <text evidence="8">Belongs to the FtsQ/DivIB family. DivIB subfamily.</text>
</comment>
<dbReference type="PANTHER" id="PTHR37820:SF1">
    <property type="entry name" value="CELL DIVISION PROTEIN FTSQ"/>
    <property type="match status" value="1"/>
</dbReference>
<evidence type="ECO:0000256" key="8">
    <source>
        <dbReference type="HAMAP-Rule" id="MF_00912"/>
    </source>
</evidence>
<evidence type="ECO:0000256" key="7">
    <source>
        <dbReference type="ARBA" id="ARBA00023306"/>
    </source>
</evidence>
<dbReference type="EMBL" id="CP159510">
    <property type="protein sequence ID" value="XCJ15972.1"/>
    <property type="molecule type" value="Genomic_DNA"/>
</dbReference>
<accession>A0AAU8IC77</accession>
<dbReference type="InterPro" id="IPR005548">
    <property type="entry name" value="Cell_div_FtsQ/DivIB_C"/>
</dbReference>
<dbReference type="Gene3D" id="3.10.20.310">
    <property type="entry name" value="membrane protein fhac"/>
    <property type="match status" value="1"/>
</dbReference>
<keyword evidence="5 8" id="KW-1133">Transmembrane helix</keyword>
<dbReference type="InterPro" id="IPR013685">
    <property type="entry name" value="POTRA_FtsQ_type"/>
</dbReference>
<dbReference type="Gene3D" id="3.40.50.10960">
    <property type="match status" value="1"/>
</dbReference>
<dbReference type="GO" id="GO:0005886">
    <property type="term" value="C:plasma membrane"/>
    <property type="evidence" value="ECO:0007669"/>
    <property type="project" value="UniProtKB-SubCell"/>
</dbReference>
<reference evidence="10" key="1">
    <citation type="submission" date="2024-06" db="EMBL/GenBank/DDBJ databases">
        <authorList>
            <person name="Fan A."/>
            <person name="Zhang F.Y."/>
            <person name="Zhang L."/>
        </authorList>
    </citation>
    <scope>NUCLEOTIDE SEQUENCE</scope>
    <source>
        <strain evidence="10">Y61</strain>
    </source>
</reference>
<name>A0AAU8IC77_9BACL</name>
<keyword evidence="2 8" id="KW-1003">Cell membrane</keyword>
<dbReference type="Pfam" id="PF08478">
    <property type="entry name" value="POTRA_1"/>
    <property type="match status" value="1"/>
</dbReference>
<dbReference type="Pfam" id="PF03799">
    <property type="entry name" value="FtsQ_DivIB_C"/>
    <property type="match status" value="1"/>
</dbReference>
<dbReference type="PANTHER" id="PTHR37820">
    <property type="entry name" value="CELL DIVISION PROTEIN DIVIB"/>
    <property type="match status" value="1"/>
</dbReference>
<dbReference type="AlphaFoldDB" id="A0AAU8IC77"/>
<dbReference type="GO" id="GO:0032153">
    <property type="term" value="C:cell division site"/>
    <property type="evidence" value="ECO:0007669"/>
    <property type="project" value="UniProtKB-UniRule"/>
</dbReference>
<feature type="transmembrane region" description="Helical" evidence="8">
    <location>
        <begin position="28"/>
        <end position="45"/>
    </location>
</feature>
<evidence type="ECO:0000259" key="9">
    <source>
        <dbReference type="PROSITE" id="PS51779"/>
    </source>
</evidence>
<proteinExistence type="inferred from homology"/>
<evidence type="ECO:0000256" key="5">
    <source>
        <dbReference type="ARBA" id="ARBA00022989"/>
    </source>
</evidence>
<dbReference type="InterPro" id="IPR026580">
    <property type="entry name" value="DivIB"/>
</dbReference>
<evidence type="ECO:0000313" key="10">
    <source>
        <dbReference type="EMBL" id="XCJ15972.1"/>
    </source>
</evidence>
<dbReference type="PROSITE" id="PS51779">
    <property type="entry name" value="POTRA"/>
    <property type="match status" value="1"/>
</dbReference>
<sequence>MDKEKVVPLEDRLPQLKKERKQRANRRFAFYAIVFFILILIIVYFQSPLSKVRQITVEGARITSTDQIVKASGITKNTHIWDIRSNAVEKKIKSLSTVKSATVDSAFPNRVKIHVVEFTRSAYLSKGENFYPILQNGTIMGKMPQNNLPVDAPVLMGFKSQQEIRAVTQGLSALPEEIIRSISDIHYINQQPGDEDNLILYINNGNRIVASTATFAKNIRMYPEISARLPENVRGTIYLSVGSYFTPYENSEKQQKQETAEP</sequence>
<dbReference type="InterPro" id="IPR034746">
    <property type="entry name" value="POTRA"/>
</dbReference>
<organism evidence="10">
    <name type="scientific">Sporolactobacillus sp. Y61</name>
    <dbReference type="NCBI Taxonomy" id="3160863"/>
    <lineage>
        <taxon>Bacteria</taxon>
        <taxon>Bacillati</taxon>
        <taxon>Bacillota</taxon>
        <taxon>Bacilli</taxon>
        <taxon>Bacillales</taxon>
        <taxon>Sporolactobacillaceae</taxon>
        <taxon>Sporolactobacillus</taxon>
    </lineage>
</organism>
<evidence type="ECO:0000256" key="4">
    <source>
        <dbReference type="ARBA" id="ARBA00022692"/>
    </source>
</evidence>
<evidence type="ECO:0000256" key="1">
    <source>
        <dbReference type="ARBA" id="ARBA00004370"/>
    </source>
</evidence>
<evidence type="ECO:0000256" key="3">
    <source>
        <dbReference type="ARBA" id="ARBA00022618"/>
    </source>
</evidence>
<keyword evidence="6 8" id="KW-0472">Membrane</keyword>
<protein>
    <recommendedName>
        <fullName evidence="8">Cell division protein DivIB</fullName>
    </recommendedName>
</protein>
<keyword evidence="7 8" id="KW-0131">Cell cycle</keyword>
<keyword evidence="3 8" id="KW-0132">Cell division</keyword>
<dbReference type="InterPro" id="IPR050487">
    <property type="entry name" value="FtsQ_DivIB"/>
</dbReference>
<feature type="domain" description="POTRA" evidence="9">
    <location>
        <begin position="50"/>
        <end position="118"/>
    </location>
</feature>
<gene>
    <name evidence="8" type="primary">divIB</name>
    <name evidence="10" type="ORF">ABNN70_09645</name>
</gene>
<dbReference type="GO" id="GO:0043093">
    <property type="term" value="P:FtsZ-dependent cytokinesis"/>
    <property type="evidence" value="ECO:0007669"/>
    <property type="project" value="UniProtKB-UniRule"/>
</dbReference>
<evidence type="ECO:0000256" key="6">
    <source>
        <dbReference type="ARBA" id="ARBA00023136"/>
    </source>
</evidence>